<proteinExistence type="predicted"/>
<accession>A0A1M5DCK4</accession>
<evidence type="ECO:0000256" key="1">
    <source>
        <dbReference type="SAM" id="Phobius"/>
    </source>
</evidence>
<keyword evidence="1" id="KW-0472">Membrane</keyword>
<keyword evidence="1" id="KW-0812">Transmembrane</keyword>
<evidence type="ECO:0000313" key="3">
    <source>
        <dbReference type="Proteomes" id="UP000184480"/>
    </source>
</evidence>
<sequence>MTEDDGHDAPLSIYNIGGGAVLILSYGLTRASLSDKLQSPSLFVFMLIWGLISKQNLFT</sequence>
<dbReference type="Proteomes" id="UP000184480">
    <property type="component" value="Unassembled WGS sequence"/>
</dbReference>
<protein>
    <submittedName>
        <fullName evidence="2">Uncharacterized protein</fullName>
    </submittedName>
</protein>
<dbReference type="RefSeq" id="WP_062177950.1">
    <property type="nucleotide sequence ID" value="NZ_BBXL01000004.1"/>
</dbReference>
<gene>
    <name evidence="2" type="ORF">SAMN05444362_108150</name>
</gene>
<organism evidence="2 3">
    <name type="scientific">Dysgonomonas macrotermitis</name>
    <dbReference type="NCBI Taxonomy" id="1346286"/>
    <lineage>
        <taxon>Bacteria</taxon>
        <taxon>Pseudomonadati</taxon>
        <taxon>Bacteroidota</taxon>
        <taxon>Bacteroidia</taxon>
        <taxon>Bacteroidales</taxon>
        <taxon>Dysgonomonadaceae</taxon>
        <taxon>Dysgonomonas</taxon>
    </lineage>
</organism>
<name>A0A1M5DCK4_9BACT</name>
<dbReference type="EMBL" id="FQUC01000008">
    <property type="protein sequence ID" value="SHF64676.1"/>
    <property type="molecule type" value="Genomic_DNA"/>
</dbReference>
<keyword evidence="1" id="KW-1133">Transmembrane helix</keyword>
<reference evidence="3" key="1">
    <citation type="submission" date="2016-11" db="EMBL/GenBank/DDBJ databases">
        <authorList>
            <person name="Varghese N."/>
            <person name="Submissions S."/>
        </authorList>
    </citation>
    <scope>NUCLEOTIDE SEQUENCE [LARGE SCALE GENOMIC DNA]</scope>
    <source>
        <strain evidence="3">DSM 27370</strain>
    </source>
</reference>
<dbReference type="STRING" id="1346286.SAMN05444362_108150"/>
<dbReference type="AlphaFoldDB" id="A0A1M5DCK4"/>
<keyword evidence="3" id="KW-1185">Reference proteome</keyword>
<evidence type="ECO:0000313" key="2">
    <source>
        <dbReference type="EMBL" id="SHF64676.1"/>
    </source>
</evidence>
<feature type="transmembrane region" description="Helical" evidence="1">
    <location>
        <begin position="12"/>
        <end position="29"/>
    </location>
</feature>